<dbReference type="PRINTS" id="PR00455">
    <property type="entry name" value="HTHTETR"/>
</dbReference>
<dbReference type="GO" id="GO:0003700">
    <property type="term" value="F:DNA-binding transcription factor activity"/>
    <property type="evidence" value="ECO:0007669"/>
    <property type="project" value="TreeGrafter"/>
</dbReference>
<keyword evidence="3" id="KW-0804">Transcription</keyword>
<accession>A0A8A4U5I2</accession>
<dbReference type="PROSITE" id="PS50977">
    <property type="entry name" value="HTH_TETR_2"/>
    <property type="match status" value="1"/>
</dbReference>
<dbReference type="InterPro" id="IPR009057">
    <property type="entry name" value="Homeodomain-like_sf"/>
</dbReference>
<dbReference type="InterPro" id="IPR050109">
    <property type="entry name" value="HTH-type_TetR-like_transc_reg"/>
</dbReference>
<evidence type="ECO:0000256" key="1">
    <source>
        <dbReference type="ARBA" id="ARBA00023015"/>
    </source>
</evidence>
<dbReference type="Pfam" id="PF17928">
    <property type="entry name" value="TetR_C_22"/>
    <property type="match status" value="1"/>
</dbReference>
<organism evidence="6 7">
    <name type="scientific">Sulfidibacter corallicola</name>
    <dbReference type="NCBI Taxonomy" id="2818388"/>
    <lineage>
        <taxon>Bacteria</taxon>
        <taxon>Pseudomonadati</taxon>
        <taxon>Acidobacteriota</taxon>
        <taxon>Holophagae</taxon>
        <taxon>Acanthopleuribacterales</taxon>
        <taxon>Acanthopleuribacteraceae</taxon>
        <taxon>Sulfidibacter</taxon>
    </lineage>
</organism>
<dbReference type="InterPro" id="IPR001647">
    <property type="entry name" value="HTH_TetR"/>
</dbReference>
<evidence type="ECO:0000313" key="7">
    <source>
        <dbReference type="Proteomes" id="UP000663929"/>
    </source>
</evidence>
<dbReference type="SUPFAM" id="SSF46689">
    <property type="entry name" value="Homeodomain-like"/>
    <property type="match status" value="1"/>
</dbReference>
<dbReference type="InterPro" id="IPR041674">
    <property type="entry name" value="TetR_C_22"/>
</dbReference>
<dbReference type="RefSeq" id="WP_237384095.1">
    <property type="nucleotide sequence ID" value="NZ_CP071793.1"/>
</dbReference>
<name>A0A8A4U5I2_SULCO</name>
<protein>
    <submittedName>
        <fullName evidence="6">TetR family transcriptional regulator</fullName>
    </submittedName>
</protein>
<proteinExistence type="predicted"/>
<gene>
    <name evidence="6" type="ORF">J3U87_16235</name>
</gene>
<dbReference type="PANTHER" id="PTHR30055">
    <property type="entry name" value="HTH-TYPE TRANSCRIPTIONAL REGULATOR RUTR"/>
    <property type="match status" value="1"/>
</dbReference>
<keyword evidence="2 4" id="KW-0238">DNA-binding</keyword>
<dbReference type="KEGG" id="scor:J3U87_16235"/>
<keyword evidence="1" id="KW-0805">Transcription regulation</keyword>
<evidence type="ECO:0000259" key="5">
    <source>
        <dbReference type="PROSITE" id="PS50977"/>
    </source>
</evidence>
<reference evidence="6" key="1">
    <citation type="submission" date="2021-03" db="EMBL/GenBank/DDBJ databases">
        <title>Acanthopleuribacteraceae sp. M133.</title>
        <authorList>
            <person name="Wang G."/>
        </authorList>
    </citation>
    <scope>NUCLEOTIDE SEQUENCE</scope>
    <source>
        <strain evidence="6">M133</strain>
    </source>
</reference>
<dbReference type="AlphaFoldDB" id="A0A8A4U5I2"/>
<evidence type="ECO:0000256" key="2">
    <source>
        <dbReference type="ARBA" id="ARBA00023125"/>
    </source>
</evidence>
<feature type="DNA-binding region" description="H-T-H motif" evidence="4">
    <location>
        <begin position="43"/>
        <end position="62"/>
    </location>
</feature>
<dbReference type="Pfam" id="PF00440">
    <property type="entry name" value="TetR_N"/>
    <property type="match status" value="1"/>
</dbReference>
<evidence type="ECO:0000256" key="3">
    <source>
        <dbReference type="ARBA" id="ARBA00023163"/>
    </source>
</evidence>
<dbReference type="Gene3D" id="1.10.357.10">
    <property type="entry name" value="Tetracycline Repressor, domain 2"/>
    <property type="match status" value="1"/>
</dbReference>
<dbReference type="EMBL" id="CP071793">
    <property type="protein sequence ID" value="QTD53995.1"/>
    <property type="molecule type" value="Genomic_DNA"/>
</dbReference>
<dbReference type="PANTHER" id="PTHR30055:SF234">
    <property type="entry name" value="HTH-TYPE TRANSCRIPTIONAL REGULATOR BETI"/>
    <property type="match status" value="1"/>
</dbReference>
<evidence type="ECO:0000313" key="6">
    <source>
        <dbReference type="EMBL" id="QTD53995.1"/>
    </source>
</evidence>
<dbReference type="Proteomes" id="UP000663929">
    <property type="component" value="Chromosome"/>
</dbReference>
<dbReference type="GO" id="GO:0000976">
    <property type="term" value="F:transcription cis-regulatory region binding"/>
    <property type="evidence" value="ECO:0007669"/>
    <property type="project" value="TreeGrafter"/>
</dbReference>
<feature type="domain" description="HTH tetR-type" evidence="5">
    <location>
        <begin position="20"/>
        <end position="80"/>
    </location>
</feature>
<sequence>MKQLEKQNNPRREPVQERSKRRVSAILDVAAQLVQEVGVDGLTTSEIARRAGIKLASLYRYFPNKNAIIKSLAERHFVNLRPYLQEFLENFDLETGFDRMIDAYARFYRSEPGYMELWSGIQANPELNQLDLEDLEQNVSIIVTRAGDMFPHLDEDTLKAVAMVTTRSCGAVLRLAMTAEPKQAEIMLEELKHMVKSYIMSRMKSRPEFAEAAKAQP</sequence>
<keyword evidence="7" id="KW-1185">Reference proteome</keyword>
<evidence type="ECO:0000256" key="4">
    <source>
        <dbReference type="PROSITE-ProRule" id="PRU00335"/>
    </source>
</evidence>